<sequence>MKKIIILIDQLHSHGGIEKLVAEKANYWSGVFGYEVKIISTEQGNNPFVYELSEQVKFQDLGIDYYRGISFFHPKNLGKLFKNFLQIKKIIKTENPDFILVASHIPMTYLLPYLKTNAKIIKEFHFSKFNQPQNFKEKLFNSIEGKYDYLVVLNQEEAGFYESNNTVVIPNPVQLPDFRIHKISERENVAAAVLRFAPVKQLEKMVTIWERFSKNQSDWKLYLYGAKEGDYFEKIQKLVADKNLENSILFKGKTNDVASELNNAKLLLMTSEQECFPMVILEAHACGVPVVAFDAPTGPRNIIHHTKDGVLIGYDDEIEFIEILEDLALNQEKIQFLSDGALQNAKNYEHHQVMNLWKSLIFENS</sequence>
<dbReference type="Proteomes" id="UP000620064">
    <property type="component" value="Unassembled WGS sequence"/>
</dbReference>
<dbReference type="GO" id="GO:0016740">
    <property type="term" value="F:transferase activity"/>
    <property type="evidence" value="ECO:0007669"/>
    <property type="project" value="UniProtKB-KW"/>
</dbReference>
<comment type="caution">
    <text evidence="3">The sequence shown here is derived from an EMBL/GenBank/DDBJ whole genome shotgun (WGS) entry which is preliminary data.</text>
</comment>
<proteinExistence type="predicted"/>
<dbReference type="PANTHER" id="PTHR12526">
    <property type="entry name" value="GLYCOSYLTRANSFERASE"/>
    <property type="match status" value="1"/>
</dbReference>
<dbReference type="InterPro" id="IPR028098">
    <property type="entry name" value="Glyco_trans_4-like_N"/>
</dbReference>
<dbReference type="Pfam" id="PF00534">
    <property type="entry name" value="Glycos_transf_1"/>
    <property type="match status" value="1"/>
</dbReference>
<feature type="domain" description="Glycosyltransferase subfamily 4-like N-terminal" evidence="2">
    <location>
        <begin position="15"/>
        <end position="173"/>
    </location>
</feature>
<reference evidence="4" key="1">
    <citation type="journal article" date="2019" name="Int. J. Syst. Evol. Microbiol.">
        <title>The Global Catalogue of Microorganisms (GCM) 10K type strain sequencing project: providing services to taxonomists for standard genome sequencing and annotation.</title>
        <authorList>
            <consortium name="The Broad Institute Genomics Platform"/>
            <consortium name="The Broad Institute Genome Sequencing Center for Infectious Disease"/>
            <person name="Wu L."/>
            <person name="Ma J."/>
        </authorList>
    </citation>
    <scope>NUCLEOTIDE SEQUENCE [LARGE SCALE GENOMIC DNA]</scope>
    <source>
        <strain evidence="4">CGMCC 1.7656</strain>
    </source>
</reference>
<dbReference type="PANTHER" id="PTHR12526:SF630">
    <property type="entry name" value="GLYCOSYLTRANSFERASE"/>
    <property type="match status" value="1"/>
</dbReference>
<evidence type="ECO:0000313" key="3">
    <source>
        <dbReference type="EMBL" id="GGP06597.1"/>
    </source>
</evidence>
<dbReference type="Pfam" id="PF13439">
    <property type="entry name" value="Glyco_transf_4"/>
    <property type="match status" value="1"/>
</dbReference>
<evidence type="ECO:0000313" key="4">
    <source>
        <dbReference type="Proteomes" id="UP000620064"/>
    </source>
</evidence>
<dbReference type="Gene3D" id="3.40.50.2000">
    <property type="entry name" value="Glycogen Phosphorylase B"/>
    <property type="match status" value="2"/>
</dbReference>
<protein>
    <submittedName>
        <fullName evidence="3">Glycosyl transferase</fullName>
    </submittedName>
</protein>
<dbReference type="RefSeq" id="WP_188618689.1">
    <property type="nucleotide sequence ID" value="NZ_BMLV01000007.1"/>
</dbReference>
<name>A0ABQ2NND7_9FLAO</name>
<accession>A0ABQ2NND7</accession>
<dbReference type="EMBL" id="BMLV01000007">
    <property type="protein sequence ID" value="GGP06597.1"/>
    <property type="molecule type" value="Genomic_DNA"/>
</dbReference>
<evidence type="ECO:0000259" key="2">
    <source>
        <dbReference type="Pfam" id="PF13439"/>
    </source>
</evidence>
<evidence type="ECO:0000259" key="1">
    <source>
        <dbReference type="Pfam" id="PF00534"/>
    </source>
</evidence>
<dbReference type="SUPFAM" id="SSF53756">
    <property type="entry name" value="UDP-Glycosyltransferase/glycogen phosphorylase"/>
    <property type="match status" value="1"/>
</dbReference>
<feature type="domain" description="Glycosyl transferase family 1" evidence="1">
    <location>
        <begin position="178"/>
        <end position="333"/>
    </location>
</feature>
<organism evidence="3 4">
    <name type="scientific">Cloacibacterium rupense</name>
    <dbReference type="NCBI Taxonomy" id="517423"/>
    <lineage>
        <taxon>Bacteria</taxon>
        <taxon>Pseudomonadati</taxon>
        <taxon>Bacteroidota</taxon>
        <taxon>Flavobacteriia</taxon>
        <taxon>Flavobacteriales</taxon>
        <taxon>Weeksellaceae</taxon>
    </lineage>
</organism>
<keyword evidence="3" id="KW-0808">Transferase</keyword>
<dbReference type="InterPro" id="IPR001296">
    <property type="entry name" value="Glyco_trans_1"/>
</dbReference>
<gene>
    <name evidence="3" type="ORF">GCM10010992_27230</name>
</gene>
<keyword evidence="4" id="KW-1185">Reference proteome</keyword>